<feature type="non-terminal residue" evidence="1">
    <location>
        <position position="1"/>
    </location>
</feature>
<dbReference type="PANTHER" id="PTHR22050">
    <property type="entry name" value="RW1 PROTEIN HOMOLOG"/>
    <property type="match status" value="1"/>
</dbReference>
<evidence type="ECO:0000313" key="1">
    <source>
        <dbReference type="EMBL" id="THD19518.1"/>
    </source>
</evidence>
<organism evidence="1 2">
    <name type="scientific">Fasciola hepatica</name>
    <name type="common">Liver fluke</name>
    <dbReference type="NCBI Taxonomy" id="6192"/>
    <lineage>
        <taxon>Eukaryota</taxon>
        <taxon>Metazoa</taxon>
        <taxon>Spiralia</taxon>
        <taxon>Lophotrochozoa</taxon>
        <taxon>Platyhelminthes</taxon>
        <taxon>Trematoda</taxon>
        <taxon>Digenea</taxon>
        <taxon>Plagiorchiida</taxon>
        <taxon>Echinostomata</taxon>
        <taxon>Echinostomatoidea</taxon>
        <taxon>Fasciolidae</taxon>
        <taxon>Fasciola</taxon>
    </lineage>
</organism>
<comment type="caution">
    <text evidence="1">The sequence shown here is derived from an EMBL/GenBank/DDBJ whole genome shotgun (WGS) entry which is preliminary data.</text>
</comment>
<sequence length="639" mass="69863">IISQAFGTAYINTDHIIQFIDIDYKAGTTVASLQTFNPYTHPIQVGSIALYIPPPRSSHSDTDVNGTRIFQSTVKEPFILEPLQTTKLFTFDLPTHWGFCFAVVSYCHNPPCLSSGSSSDCVNETEHMETSLQVSMVPTSYTLDSKLLTSSSLIHFGTVSQSTSAVTKHIKLINPLQNDITIKGAETDIFDPALSLNLSVLSVPSGSLIPWAVATLTVSPLNVTHSRTLSGFVTLLTDNKGVIVRIPFLAKLIRGSLIIQERRVVTHELSPPQLRFDYVFHNHADLPVSVAKPQLPHNYRGVIRASYHGNHSCAKLIQPGSKIVLFSLSILNSISRTRVKDQLSISANISTEPLQFDVFSGRLEMEIQDARLLDGVYDLGSVLLNQQGSNTIVLHNRNPIEIEIEAFGVSTASDATEAWRIVNKRTGSGAGCVTRCLVHVSDDACVSCPTKLAAGQSNSLSLIWGGIPQPVVTTGYIVLKSTYQHLIRPFRFSISRGRLSMLPNPMIVHDLFPGKTVRRNVIIQSSFPMPVKLSRLRLESFSPSDLIGLNSASFVRLYRQQSTDLAVQDSDMIGLILQPQQPTIVATIVFDPAGACVNVLSAEIGPTTTHEVPICHTGFSLDSSEGKWICLTHQSSLTL</sequence>
<dbReference type="PANTHER" id="PTHR22050:SF0">
    <property type="entry name" value="TRANSMEMBRANE PROTEIN 131 HOMOLOG"/>
    <property type="match status" value="1"/>
</dbReference>
<name>A0A4E0RCD4_FASHE</name>
<reference evidence="1" key="1">
    <citation type="submission" date="2019-03" db="EMBL/GenBank/DDBJ databases">
        <title>Improved annotation for the trematode Fasciola hepatica.</title>
        <authorList>
            <person name="Choi Y.-J."/>
            <person name="Martin J."/>
            <person name="Mitreva M."/>
        </authorList>
    </citation>
    <scope>NUCLEOTIDE SEQUENCE [LARGE SCALE GENOMIC DNA]</scope>
</reference>
<keyword evidence="2" id="KW-1185">Reference proteome</keyword>
<evidence type="ECO:0000313" key="2">
    <source>
        <dbReference type="Proteomes" id="UP000230066"/>
    </source>
</evidence>
<dbReference type="Proteomes" id="UP000230066">
    <property type="component" value="Unassembled WGS sequence"/>
</dbReference>
<accession>A0A4E0RCD4</accession>
<gene>
    <name evidence="1" type="ORF">D915_009716</name>
</gene>
<dbReference type="AlphaFoldDB" id="A0A4E0RCD4"/>
<dbReference type="GO" id="GO:0016020">
    <property type="term" value="C:membrane"/>
    <property type="evidence" value="ECO:0007669"/>
    <property type="project" value="TreeGrafter"/>
</dbReference>
<dbReference type="InterPro" id="IPR039877">
    <property type="entry name" value="TMEM131-like"/>
</dbReference>
<proteinExistence type="predicted"/>
<protein>
    <recommendedName>
        <fullName evidence="3">Transmembrane protein 131-like N-terminal domain-containing protein</fullName>
    </recommendedName>
</protein>
<dbReference type="EMBL" id="JXXN02006229">
    <property type="protein sequence ID" value="THD19518.1"/>
    <property type="molecule type" value="Genomic_DNA"/>
</dbReference>
<evidence type="ECO:0008006" key="3">
    <source>
        <dbReference type="Google" id="ProtNLM"/>
    </source>
</evidence>